<keyword evidence="7" id="KW-0732">Signal</keyword>
<evidence type="ECO:0000256" key="8">
    <source>
        <dbReference type="ARBA" id="ARBA00023004"/>
    </source>
</evidence>
<dbReference type="NCBIfam" id="TIGR01783">
    <property type="entry name" value="TonB-siderophor"/>
    <property type="match status" value="1"/>
</dbReference>
<evidence type="ECO:0000256" key="11">
    <source>
        <dbReference type="ARBA" id="ARBA00023136"/>
    </source>
</evidence>
<evidence type="ECO:0000313" key="19">
    <source>
        <dbReference type="Proteomes" id="UP000324927"/>
    </source>
</evidence>
<proteinExistence type="inferred from homology"/>
<keyword evidence="5" id="KW-0410">Iron transport</keyword>
<dbReference type="GO" id="GO:0015344">
    <property type="term" value="F:siderophore uptake transmembrane transporter activity"/>
    <property type="evidence" value="ECO:0007669"/>
    <property type="project" value="TreeGrafter"/>
</dbReference>
<keyword evidence="4 14" id="KW-1134">Transmembrane beta strand</keyword>
<accession>A0A5A9FT44</accession>
<dbReference type="PANTHER" id="PTHR32552">
    <property type="entry name" value="FERRICHROME IRON RECEPTOR-RELATED"/>
    <property type="match status" value="1"/>
</dbReference>
<evidence type="ECO:0000256" key="10">
    <source>
        <dbReference type="ARBA" id="ARBA00023077"/>
    </source>
</evidence>
<dbReference type="InterPro" id="IPR010105">
    <property type="entry name" value="TonB_sidphr_rcpt"/>
</dbReference>
<dbReference type="PANTHER" id="PTHR32552:SF68">
    <property type="entry name" value="FERRICHROME OUTER MEMBRANE TRANSPORTER_PHAGE RECEPTOR"/>
    <property type="match status" value="1"/>
</dbReference>
<keyword evidence="13 14" id="KW-0998">Cell outer membrane</keyword>
<dbReference type="Pfam" id="PF07715">
    <property type="entry name" value="Plug"/>
    <property type="match status" value="1"/>
</dbReference>
<protein>
    <submittedName>
        <fullName evidence="18">TonB-dependent siderophore receptor</fullName>
    </submittedName>
</protein>
<keyword evidence="3 14" id="KW-0813">Transport</keyword>
<evidence type="ECO:0000256" key="14">
    <source>
        <dbReference type="PROSITE-ProRule" id="PRU01360"/>
    </source>
</evidence>
<keyword evidence="9" id="KW-0406">Ion transport</keyword>
<dbReference type="Proteomes" id="UP000324927">
    <property type="component" value="Unassembled WGS sequence"/>
</dbReference>
<organism evidence="18 19">
    <name type="scientific">Azospirillum lipoferum</name>
    <dbReference type="NCBI Taxonomy" id="193"/>
    <lineage>
        <taxon>Bacteria</taxon>
        <taxon>Pseudomonadati</taxon>
        <taxon>Pseudomonadota</taxon>
        <taxon>Alphaproteobacteria</taxon>
        <taxon>Rhodospirillales</taxon>
        <taxon>Azospirillaceae</taxon>
        <taxon>Azospirillum</taxon>
    </lineage>
</organism>
<evidence type="ECO:0000256" key="6">
    <source>
        <dbReference type="ARBA" id="ARBA00022692"/>
    </source>
</evidence>
<feature type="domain" description="TonB-dependent receptor plug" evidence="17">
    <location>
        <begin position="64"/>
        <end position="160"/>
    </location>
</feature>
<evidence type="ECO:0000256" key="15">
    <source>
        <dbReference type="RuleBase" id="RU003357"/>
    </source>
</evidence>
<keyword evidence="19" id="KW-1185">Reference proteome</keyword>
<evidence type="ECO:0000259" key="16">
    <source>
        <dbReference type="Pfam" id="PF00593"/>
    </source>
</evidence>
<dbReference type="Gene3D" id="2.170.130.10">
    <property type="entry name" value="TonB-dependent receptor, plug domain"/>
    <property type="match status" value="1"/>
</dbReference>
<keyword evidence="11 14" id="KW-0472">Membrane</keyword>
<evidence type="ECO:0000256" key="4">
    <source>
        <dbReference type="ARBA" id="ARBA00022452"/>
    </source>
</evidence>
<keyword evidence="10 15" id="KW-0798">TonB box</keyword>
<dbReference type="EMBL" id="VTTN01000041">
    <property type="protein sequence ID" value="KAA0585306.1"/>
    <property type="molecule type" value="Genomic_DNA"/>
</dbReference>
<comment type="similarity">
    <text evidence="2 14 15">Belongs to the TonB-dependent receptor family.</text>
</comment>
<dbReference type="GO" id="GO:0015891">
    <property type="term" value="P:siderophore transport"/>
    <property type="evidence" value="ECO:0007669"/>
    <property type="project" value="InterPro"/>
</dbReference>
<sequence length="700" mass="75838">MMAVTVTGAMTGAGAALGGAVAQAQDQATVLGPVTVTGAEQRTEPVQGYVAKRSTSATKTDTPLQDVPQSISVVPEALIKDQAMQSMADVVRYMPGVNAGQGEGNRDQLTIRGNSTTASFFLDGVRDDAMYFRDLYNIDRVEALKGSNAMIFGRGGGGGVINRVQKEADGQPVREFSLRAGSYDTRRVTGDVGQAVTPEFAVRLNGMYENSDSYRDSVNVERIGINPTVTFTPGDKTKIKLSYEYFKDDRTADRGVPSYRGVPLNTGTSTFFGNPDNSFSTVESNAVDATLEHELTSSITIRDRFRYAHYDKIYQNVFAGAVNAAGTAVSLSGYNHSIERDNLVNQTDAIFKLNTGPVKHTVVTGVEVGRQKTDQFRNTAFFGNATSVTVPLSNPIYRGPTAWRQSATDANSSATVTTAAGYVQDQVELTEQLQVIGGLRFERFDIDYTNNRNGQKLSRQDTMWSPRLGVVFKPVQPLSLYASYSVSYLPGSGDQFTTLTTTSANLEPEKFTNWEIGAKWEVLANLSVTGALFQLDRTNTSAPDPNNPALTVQTGSQRTRGFELGVSGNITDKWQIAGGYTLQKAEITSTTSSAVSGASVALVPRHSFSLWNKYQVTEMFGAGIGMIHQTKVYAGADNTVTLPGYTRFDAAVYANVTENVKAQLNVQNLFDRKYYSTANSNNNITPGAPRTFLVTLTSNF</sequence>
<evidence type="ECO:0000256" key="2">
    <source>
        <dbReference type="ARBA" id="ARBA00009810"/>
    </source>
</evidence>
<gene>
    <name evidence="18" type="ORF">FZ942_35465</name>
</gene>
<keyword evidence="6 14" id="KW-0812">Transmembrane</keyword>
<comment type="subcellular location">
    <subcellularLocation>
        <location evidence="1 14">Cell outer membrane</location>
        <topology evidence="1 14">Multi-pass membrane protein</topology>
    </subcellularLocation>
</comment>
<dbReference type="InterPro" id="IPR000531">
    <property type="entry name" value="Beta-barrel_TonB"/>
</dbReference>
<comment type="caution">
    <text evidence="18">The sequence shown here is derived from an EMBL/GenBank/DDBJ whole genome shotgun (WGS) entry which is preliminary data.</text>
</comment>
<evidence type="ECO:0000256" key="1">
    <source>
        <dbReference type="ARBA" id="ARBA00004571"/>
    </source>
</evidence>
<reference evidence="18 19" key="1">
    <citation type="submission" date="2019-08" db="EMBL/GenBank/DDBJ databases">
        <authorList>
            <person name="Grouzdev D."/>
            <person name="Tikhonova E."/>
            <person name="Kravchenko I."/>
        </authorList>
    </citation>
    <scope>NUCLEOTIDE SEQUENCE [LARGE SCALE GENOMIC DNA]</scope>
    <source>
        <strain evidence="18 19">59b</strain>
    </source>
</reference>
<evidence type="ECO:0000256" key="9">
    <source>
        <dbReference type="ARBA" id="ARBA00023065"/>
    </source>
</evidence>
<dbReference type="CDD" id="cd01347">
    <property type="entry name" value="ligand_gated_channel"/>
    <property type="match status" value="1"/>
</dbReference>
<dbReference type="Pfam" id="PF00593">
    <property type="entry name" value="TonB_dep_Rec_b-barrel"/>
    <property type="match status" value="1"/>
</dbReference>
<evidence type="ECO:0000256" key="7">
    <source>
        <dbReference type="ARBA" id="ARBA00022729"/>
    </source>
</evidence>
<evidence type="ECO:0000259" key="17">
    <source>
        <dbReference type="Pfam" id="PF07715"/>
    </source>
</evidence>
<keyword evidence="12 18" id="KW-0675">Receptor</keyword>
<dbReference type="SUPFAM" id="SSF56935">
    <property type="entry name" value="Porins"/>
    <property type="match status" value="1"/>
</dbReference>
<dbReference type="AlphaFoldDB" id="A0A5A9FT44"/>
<evidence type="ECO:0000256" key="5">
    <source>
        <dbReference type="ARBA" id="ARBA00022496"/>
    </source>
</evidence>
<name>A0A5A9FT44_AZOLI</name>
<evidence type="ECO:0000256" key="12">
    <source>
        <dbReference type="ARBA" id="ARBA00023170"/>
    </source>
</evidence>
<dbReference type="OrthoDB" id="9760333at2"/>
<dbReference type="GO" id="GO:0038023">
    <property type="term" value="F:signaling receptor activity"/>
    <property type="evidence" value="ECO:0007669"/>
    <property type="project" value="InterPro"/>
</dbReference>
<dbReference type="InterPro" id="IPR037066">
    <property type="entry name" value="Plug_dom_sf"/>
</dbReference>
<dbReference type="InterPro" id="IPR039426">
    <property type="entry name" value="TonB-dep_rcpt-like"/>
</dbReference>
<evidence type="ECO:0000313" key="18">
    <source>
        <dbReference type="EMBL" id="KAA0585306.1"/>
    </source>
</evidence>
<keyword evidence="8" id="KW-0408">Iron</keyword>
<feature type="domain" description="TonB-dependent receptor-like beta-barrel" evidence="16">
    <location>
        <begin position="232"/>
        <end position="669"/>
    </location>
</feature>
<dbReference type="GO" id="GO:0009279">
    <property type="term" value="C:cell outer membrane"/>
    <property type="evidence" value="ECO:0007669"/>
    <property type="project" value="UniProtKB-SubCell"/>
</dbReference>
<dbReference type="InterPro" id="IPR036942">
    <property type="entry name" value="Beta-barrel_TonB_sf"/>
</dbReference>
<dbReference type="InterPro" id="IPR012910">
    <property type="entry name" value="Plug_dom"/>
</dbReference>
<dbReference type="PROSITE" id="PS52016">
    <property type="entry name" value="TONB_DEPENDENT_REC_3"/>
    <property type="match status" value="1"/>
</dbReference>
<evidence type="ECO:0000256" key="3">
    <source>
        <dbReference type="ARBA" id="ARBA00022448"/>
    </source>
</evidence>
<evidence type="ECO:0000256" key="13">
    <source>
        <dbReference type="ARBA" id="ARBA00023237"/>
    </source>
</evidence>
<dbReference type="Gene3D" id="2.40.170.20">
    <property type="entry name" value="TonB-dependent receptor, beta-barrel domain"/>
    <property type="match status" value="1"/>
</dbReference>